<evidence type="ECO:0000313" key="4">
    <source>
        <dbReference type="Proteomes" id="UP000321558"/>
    </source>
</evidence>
<dbReference type="RefSeq" id="WP_246145065.1">
    <property type="nucleotide sequence ID" value="NZ_BJYM01000004.1"/>
</dbReference>
<dbReference type="InterPro" id="IPR003583">
    <property type="entry name" value="Hlx-hairpin-Hlx_DNA-bd_motif"/>
</dbReference>
<reference evidence="3 4" key="1">
    <citation type="submission" date="2019-07" db="EMBL/GenBank/DDBJ databases">
        <title>Whole genome shotgun sequence of Oceanobacillus sojae NBRC 105379.</title>
        <authorList>
            <person name="Hosoyama A."/>
            <person name="Uohara A."/>
            <person name="Ohji S."/>
            <person name="Ichikawa N."/>
        </authorList>
    </citation>
    <scope>NUCLEOTIDE SEQUENCE [LARGE SCALE GENOMIC DNA]</scope>
    <source>
        <strain evidence="3 4">NBRC 105379</strain>
    </source>
</reference>
<evidence type="ECO:0000256" key="1">
    <source>
        <dbReference type="SAM" id="Phobius"/>
    </source>
</evidence>
<dbReference type="InterPro" id="IPR019554">
    <property type="entry name" value="Soluble_ligand-bd"/>
</dbReference>
<dbReference type="GO" id="GO:0015627">
    <property type="term" value="C:type II protein secretion system complex"/>
    <property type="evidence" value="ECO:0007669"/>
    <property type="project" value="TreeGrafter"/>
</dbReference>
<dbReference type="Proteomes" id="UP000321558">
    <property type="component" value="Unassembled WGS sequence"/>
</dbReference>
<feature type="domain" description="Helix-hairpin-helix DNA-binding motif class 1" evidence="2">
    <location>
        <begin position="148"/>
        <end position="167"/>
    </location>
</feature>
<feature type="transmembrane region" description="Helical" evidence="1">
    <location>
        <begin position="7"/>
        <end position="24"/>
    </location>
</feature>
<proteinExistence type="predicted"/>
<dbReference type="InterPro" id="IPR010994">
    <property type="entry name" value="RuvA_2-like"/>
</dbReference>
<evidence type="ECO:0000259" key="2">
    <source>
        <dbReference type="SMART" id="SM00278"/>
    </source>
</evidence>
<dbReference type="GO" id="GO:0003677">
    <property type="term" value="F:DNA binding"/>
    <property type="evidence" value="ECO:0007669"/>
    <property type="project" value="InterPro"/>
</dbReference>
<keyword evidence="1" id="KW-0472">Membrane</keyword>
<dbReference type="AlphaFoldDB" id="A0A511ZG31"/>
<dbReference type="SUPFAM" id="SSF47781">
    <property type="entry name" value="RuvA domain 2-like"/>
    <property type="match status" value="1"/>
</dbReference>
<dbReference type="Gene3D" id="3.10.560.10">
    <property type="entry name" value="Outer membrane lipoprotein wza domain like"/>
    <property type="match status" value="1"/>
</dbReference>
<keyword evidence="4" id="KW-1185">Reference proteome</keyword>
<dbReference type="Pfam" id="PF12836">
    <property type="entry name" value="HHH_3"/>
    <property type="match status" value="1"/>
</dbReference>
<dbReference type="STRING" id="582851.GCA_900162665_00487"/>
<dbReference type="GO" id="GO:0006281">
    <property type="term" value="P:DNA repair"/>
    <property type="evidence" value="ECO:0007669"/>
    <property type="project" value="InterPro"/>
</dbReference>
<dbReference type="InterPro" id="IPR004509">
    <property type="entry name" value="Competence_ComEA_HhH"/>
</dbReference>
<dbReference type="EMBL" id="BJYM01000004">
    <property type="protein sequence ID" value="GEN86404.1"/>
    <property type="molecule type" value="Genomic_DNA"/>
</dbReference>
<organism evidence="3 4">
    <name type="scientific">Oceanobacillus sojae</name>
    <dbReference type="NCBI Taxonomy" id="582851"/>
    <lineage>
        <taxon>Bacteria</taxon>
        <taxon>Bacillati</taxon>
        <taxon>Bacillota</taxon>
        <taxon>Bacilli</taxon>
        <taxon>Bacillales</taxon>
        <taxon>Bacillaceae</taxon>
        <taxon>Oceanobacillus</taxon>
    </lineage>
</organism>
<dbReference type="InterPro" id="IPR051675">
    <property type="entry name" value="Endo/Exo/Phosphatase_dom_1"/>
</dbReference>
<dbReference type="NCBIfam" id="TIGR00426">
    <property type="entry name" value="competence protein ComEA helix-hairpin-helix repeat region"/>
    <property type="match status" value="1"/>
</dbReference>
<sequence length="201" mass="21946">MNWLKKNIPLFIVIVVILVLFVFMNKKEASSPLSASLISSEPADSAESPLAVETIEEKERVAVVDIKGEVVRPGVYEIDEGDRVQDIIERAEGFTEDADIFQVNLAQIVQDEMVVLIPAVGQEGDPANSLAGEQTNNNKVKINSATREELTQLPGIGPAKAEAIIAHRDNHGQFQKAEDLLDISGIGEKTLETLIEHIQVP</sequence>
<accession>A0A511ZG31</accession>
<protein>
    <submittedName>
        <fullName evidence="3">Competence protein ComE</fullName>
    </submittedName>
</protein>
<dbReference type="Gene3D" id="1.10.150.310">
    <property type="entry name" value="Tex RuvX-like domain-like"/>
    <property type="match status" value="1"/>
</dbReference>
<feature type="domain" description="Helix-hairpin-helix DNA-binding motif class 1" evidence="2">
    <location>
        <begin position="178"/>
        <end position="197"/>
    </location>
</feature>
<keyword evidence="1" id="KW-0812">Transmembrane</keyword>
<dbReference type="PANTHER" id="PTHR21180">
    <property type="entry name" value="ENDONUCLEASE/EXONUCLEASE/PHOSPHATASE FAMILY DOMAIN-CONTAINING PROTEIN 1"/>
    <property type="match status" value="1"/>
</dbReference>
<dbReference type="Pfam" id="PF10531">
    <property type="entry name" value="SLBB"/>
    <property type="match status" value="1"/>
</dbReference>
<gene>
    <name evidence="3" type="primary">comEA</name>
    <name evidence="3" type="ORF">OSO01_11430</name>
</gene>
<dbReference type="SMART" id="SM00278">
    <property type="entry name" value="HhH1"/>
    <property type="match status" value="2"/>
</dbReference>
<name>A0A511ZG31_9BACI</name>
<dbReference type="PANTHER" id="PTHR21180:SF32">
    <property type="entry name" value="ENDONUCLEASE_EXONUCLEASE_PHOSPHATASE FAMILY DOMAIN-CONTAINING PROTEIN 1"/>
    <property type="match status" value="1"/>
</dbReference>
<keyword evidence="1" id="KW-1133">Transmembrane helix</keyword>
<evidence type="ECO:0000313" key="3">
    <source>
        <dbReference type="EMBL" id="GEN86404.1"/>
    </source>
</evidence>
<dbReference type="GO" id="GO:0015628">
    <property type="term" value="P:protein secretion by the type II secretion system"/>
    <property type="evidence" value="ECO:0007669"/>
    <property type="project" value="TreeGrafter"/>
</dbReference>
<comment type="caution">
    <text evidence="3">The sequence shown here is derived from an EMBL/GenBank/DDBJ whole genome shotgun (WGS) entry which is preliminary data.</text>
</comment>